<gene>
    <name evidence="4" type="ORF">A45J_1136</name>
</gene>
<dbReference type="EMBL" id="BLAB01000001">
    <property type="protein sequence ID" value="GER93397.1"/>
    <property type="molecule type" value="Genomic_DNA"/>
</dbReference>
<keyword evidence="2" id="KW-0067">ATP-binding</keyword>
<feature type="domain" description="Bacterial type II secretion system protein E" evidence="3">
    <location>
        <begin position="395"/>
        <end position="409"/>
    </location>
</feature>
<dbReference type="GO" id="GO:0005886">
    <property type="term" value="C:plasma membrane"/>
    <property type="evidence" value="ECO:0007669"/>
    <property type="project" value="TreeGrafter"/>
</dbReference>
<dbReference type="FunFam" id="3.40.50.300:FF:000398">
    <property type="entry name" value="Type IV pilus assembly ATPase PilB"/>
    <property type="match status" value="1"/>
</dbReference>
<dbReference type="Gene3D" id="3.30.450.90">
    <property type="match status" value="1"/>
</dbReference>
<evidence type="ECO:0000256" key="1">
    <source>
        <dbReference type="ARBA" id="ARBA00022741"/>
    </source>
</evidence>
<reference evidence="4" key="1">
    <citation type="submission" date="2019-10" db="EMBL/GenBank/DDBJ databases">
        <title>Metagenomic sequencing of thiosulfate-disproportionating enrichment culture.</title>
        <authorList>
            <person name="Umezawa K."/>
            <person name="Kojima H."/>
            <person name="Fukui M."/>
        </authorList>
    </citation>
    <scope>NUCLEOTIDE SEQUENCE</scope>
    <source>
        <strain evidence="4">45J</strain>
    </source>
</reference>
<dbReference type="Pfam" id="PF05157">
    <property type="entry name" value="MshEN"/>
    <property type="match status" value="1"/>
</dbReference>
<protein>
    <submittedName>
        <fullName evidence="4">Type II/IV secretion system protein</fullName>
    </submittedName>
</protein>
<dbReference type="CDD" id="cd01129">
    <property type="entry name" value="PulE-GspE-like"/>
    <property type="match status" value="1"/>
</dbReference>
<dbReference type="Pfam" id="PF00437">
    <property type="entry name" value="T2SSE"/>
    <property type="match status" value="1"/>
</dbReference>
<sequence length="577" mass="64610">MAFKRPTGKSFEELLIEKGILTKEKLQELLTKVTKEKKSLEQLLLESGFSEEKIAAVKAEYLGYEFIDLSSYPQPPADLLKHIKPAYAKNYKVIPIKYEDDVLTVAMAEPRDFMALEEVIRLYKDAKFRIKDSRVIMTTTKQLFSAIEKFYALPKEEIGMGNILSQLAETYKPEIEVAEVAREDATENSAPIVMLANKIIEEAFQKRTSDIHLEPAIDHLRVRYRIDGELTEVMRVPRYAQDALITRFKIMSDMRIDERRQPQDGRIDFTKYNPAVEIDLRVSTVPTPHGEDIVMRILDKKSSILSLDMLGFNEHNMKLYKDAIASPYGIILHVGPTGSGKTTALYAALKSMDTPDVKIVTAEDPVEYTLGGQIIQSNINPAAGYTFAKAIRAFMRHDPDIILIGEIRDLETAKTAVEASLTGHLVFSTLHTNDAVGTVTRLTEMGIEPYLVADSLLLVCAQRLMRRICKKCKESYIATDEEEEITKGDIKAGTTLYKGKGCDACEGTGYKGRTGVYEILSMNRKLRSLLIKGASTEELRKAAIETGMRTLRQDAIEKALTGVSTVEEVVSTTLAEA</sequence>
<dbReference type="GO" id="GO:0005524">
    <property type="term" value="F:ATP binding"/>
    <property type="evidence" value="ECO:0007669"/>
    <property type="project" value="UniProtKB-KW"/>
</dbReference>
<dbReference type="InterPro" id="IPR007831">
    <property type="entry name" value="T2SS_GspE_N"/>
</dbReference>
<dbReference type="Gene3D" id="3.30.300.160">
    <property type="entry name" value="Type II secretion system, protein E, N-terminal domain"/>
    <property type="match status" value="1"/>
</dbReference>
<proteinExistence type="predicted"/>
<dbReference type="Gene3D" id="3.40.50.300">
    <property type="entry name" value="P-loop containing nucleotide triphosphate hydrolases"/>
    <property type="match status" value="1"/>
</dbReference>
<dbReference type="SUPFAM" id="SSF160246">
    <property type="entry name" value="EspE N-terminal domain-like"/>
    <property type="match status" value="1"/>
</dbReference>
<evidence type="ECO:0000313" key="4">
    <source>
        <dbReference type="EMBL" id="GER93397.1"/>
    </source>
</evidence>
<name>A0A5J4L3P0_9ZZZZ</name>
<accession>A0A5J4L3P0</accession>
<evidence type="ECO:0000259" key="3">
    <source>
        <dbReference type="PROSITE" id="PS00662"/>
    </source>
</evidence>
<dbReference type="InterPro" id="IPR003593">
    <property type="entry name" value="AAA+_ATPase"/>
</dbReference>
<comment type="caution">
    <text evidence="4">The sequence shown here is derived from an EMBL/GenBank/DDBJ whole genome shotgun (WGS) entry which is preliminary data.</text>
</comment>
<evidence type="ECO:0000256" key="2">
    <source>
        <dbReference type="ARBA" id="ARBA00022840"/>
    </source>
</evidence>
<organism evidence="4">
    <name type="scientific">hot springs metagenome</name>
    <dbReference type="NCBI Taxonomy" id="433727"/>
    <lineage>
        <taxon>unclassified sequences</taxon>
        <taxon>metagenomes</taxon>
        <taxon>ecological metagenomes</taxon>
    </lineage>
</organism>
<dbReference type="AlphaFoldDB" id="A0A5J4L3P0"/>
<dbReference type="SUPFAM" id="SSF52540">
    <property type="entry name" value="P-loop containing nucleoside triphosphate hydrolases"/>
    <property type="match status" value="1"/>
</dbReference>
<dbReference type="PROSITE" id="PS00662">
    <property type="entry name" value="T2SP_E"/>
    <property type="match status" value="1"/>
</dbReference>
<dbReference type="SMART" id="SM00382">
    <property type="entry name" value="AAA"/>
    <property type="match status" value="1"/>
</dbReference>
<dbReference type="InterPro" id="IPR037257">
    <property type="entry name" value="T2SS_E_N_sf"/>
</dbReference>
<dbReference type="PANTHER" id="PTHR30258">
    <property type="entry name" value="TYPE II SECRETION SYSTEM PROTEIN GSPE-RELATED"/>
    <property type="match status" value="1"/>
</dbReference>
<dbReference type="InterPro" id="IPR001482">
    <property type="entry name" value="T2SS/T4SS_dom"/>
</dbReference>
<dbReference type="PANTHER" id="PTHR30258:SF1">
    <property type="entry name" value="PROTEIN TRANSPORT PROTEIN HOFB HOMOLOG"/>
    <property type="match status" value="1"/>
</dbReference>
<dbReference type="InterPro" id="IPR027417">
    <property type="entry name" value="P-loop_NTPase"/>
</dbReference>
<dbReference type="GO" id="GO:0016887">
    <property type="term" value="F:ATP hydrolysis activity"/>
    <property type="evidence" value="ECO:0007669"/>
    <property type="project" value="TreeGrafter"/>
</dbReference>
<keyword evidence="1" id="KW-0547">Nucleotide-binding</keyword>